<dbReference type="InterPro" id="IPR006439">
    <property type="entry name" value="HAD-SF_hydro_IA"/>
</dbReference>
<dbReference type="GO" id="GO:0008967">
    <property type="term" value="F:phosphoglycolate phosphatase activity"/>
    <property type="evidence" value="ECO:0007669"/>
    <property type="project" value="TreeGrafter"/>
</dbReference>
<evidence type="ECO:0000313" key="3">
    <source>
        <dbReference type="Proteomes" id="UP000000641"/>
    </source>
</evidence>
<dbReference type="AlphaFoldDB" id="A1RYS2"/>
<dbReference type="InterPro" id="IPR036412">
    <property type="entry name" value="HAD-like_sf"/>
</dbReference>
<dbReference type="GO" id="GO:0005829">
    <property type="term" value="C:cytosol"/>
    <property type="evidence" value="ECO:0007669"/>
    <property type="project" value="TreeGrafter"/>
</dbReference>
<dbReference type="SFLD" id="SFLDS00003">
    <property type="entry name" value="Haloacid_Dehalogenase"/>
    <property type="match status" value="1"/>
</dbReference>
<name>A1RYS2_THEPD</name>
<dbReference type="GO" id="GO:0006281">
    <property type="term" value="P:DNA repair"/>
    <property type="evidence" value="ECO:0007669"/>
    <property type="project" value="TreeGrafter"/>
</dbReference>
<keyword evidence="2" id="KW-0378">Hydrolase</keyword>
<dbReference type="InterPro" id="IPR050155">
    <property type="entry name" value="HAD-like_hydrolase_sf"/>
</dbReference>
<dbReference type="KEGG" id="tpe:Tpen_0952"/>
<dbReference type="STRING" id="368408.Tpen_0952"/>
<dbReference type="eggNOG" id="arCOG02291">
    <property type="taxonomic scope" value="Archaea"/>
</dbReference>
<dbReference type="PRINTS" id="PR00413">
    <property type="entry name" value="HADHALOGNASE"/>
</dbReference>
<dbReference type="Gene3D" id="3.40.50.1000">
    <property type="entry name" value="HAD superfamily/HAD-like"/>
    <property type="match status" value="1"/>
</dbReference>
<dbReference type="Pfam" id="PF00702">
    <property type="entry name" value="Hydrolase"/>
    <property type="match status" value="1"/>
</dbReference>
<dbReference type="GeneID" id="4601292"/>
<evidence type="ECO:0000313" key="2">
    <source>
        <dbReference type="EMBL" id="ABL78352.1"/>
    </source>
</evidence>
<comment type="similarity">
    <text evidence="1">Belongs to the HAD-like hydrolase superfamily.</text>
</comment>
<dbReference type="InterPro" id="IPR023214">
    <property type="entry name" value="HAD_sf"/>
</dbReference>
<proteinExistence type="inferred from homology"/>
<dbReference type="PANTHER" id="PTHR43434:SF1">
    <property type="entry name" value="PHOSPHOGLYCOLATE PHOSPHATASE"/>
    <property type="match status" value="1"/>
</dbReference>
<dbReference type="NCBIfam" id="TIGR01509">
    <property type="entry name" value="HAD-SF-IA-v3"/>
    <property type="match status" value="1"/>
</dbReference>
<dbReference type="OrthoDB" id="31229at2157"/>
<dbReference type="SFLD" id="SFLDG01129">
    <property type="entry name" value="C1.5:_HAD__Beta-PGM__Phosphata"/>
    <property type="match status" value="1"/>
</dbReference>
<keyword evidence="3" id="KW-1185">Reference proteome</keyword>
<accession>A1RYS2</accession>
<sequence length="242" mass="26962">MLPGQAWRGVVVDLWGTLLYPSVSLEEYSRERARRIAEALRARGASLGEDEVLEAYKRARRLADRVRNITMIEVSLEGEVVMLLDELGLEPSEELVSEVSEAFIQPYLSLVKPAEGARGFLEGAKKMGYRLVLASNTMSTRHSVELLRRHGLAELFDYMAFSDSVGFRKPHPRFFAHIVAEAGIAPRESFFVGDEEADIRGAKLCGFKTIAYTGFHPYTGNTQPDCTAHSFDAVAECMEKLA</sequence>
<dbReference type="EMBL" id="CP000505">
    <property type="protein sequence ID" value="ABL78352.1"/>
    <property type="molecule type" value="Genomic_DNA"/>
</dbReference>
<gene>
    <name evidence="2" type="ordered locus">Tpen_0952</name>
</gene>
<organism evidence="2 3">
    <name type="scientific">Thermofilum pendens (strain DSM 2475 / Hrk 5)</name>
    <dbReference type="NCBI Taxonomy" id="368408"/>
    <lineage>
        <taxon>Archaea</taxon>
        <taxon>Thermoproteota</taxon>
        <taxon>Thermoprotei</taxon>
        <taxon>Thermofilales</taxon>
        <taxon>Thermofilaceae</taxon>
        <taxon>Thermofilum</taxon>
    </lineage>
</organism>
<dbReference type="PANTHER" id="PTHR43434">
    <property type="entry name" value="PHOSPHOGLYCOLATE PHOSPHATASE"/>
    <property type="match status" value="1"/>
</dbReference>
<reference evidence="3" key="1">
    <citation type="journal article" date="2008" name="J. Bacteriol.">
        <title>Genome sequence of Thermofilum pendens reveals an exceptional loss of biosynthetic pathways without genome reduction.</title>
        <authorList>
            <person name="Anderson I."/>
            <person name="Rodriguez J."/>
            <person name="Susanti D."/>
            <person name="Porat I."/>
            <person name="Reich C."/>
            <person name="Ulrich L.E."/>
            <person name="Elkins J.G."/>
            <person name="Mavromatis K."/>
            <person name="Lykidis A."/>
            <person name="Kim E."/>
            <person name="Thompson L.S."/>
            <person name="Nolan M."/>
            <person name="Land M."/>
            <person name="Copeland A."/>
            <person name="Lapidus A."/>
            <person name="Lucas S."/>
            <person name="Detter C."/>
            <person name="Zhulin I.B."/>
            <person name="Olsen G.J."/>
            <person name="Whitman W."/>
            <person name="Mukhopadhyay B."/>
            <person name="Bristow J."/>
            <person name="Kyrpides N."/>
        </authorList>
    </citation>
    <scope>NUCLEOTIDE SEQUENCE [LARGE SCALE GENOMIC DNA]</scope>
    <source>
        <strain evidence="3">DSM 2475 / Hrk 5</strain>
    </source>
</reference>
<dbReference type="NCBIfam" id="TIGR01549">
    <property type="entry name" value="HAD-SF-IA-v1"/>
    <property type="match status" value="1"/>
</dbReference>
<dbReference type="EnsemblBacteria" id="ABL78352">
    <property type="protein sequence ID" value="ABL78352"/>
    <property type="gene ID" value="Tpen_0952"/>
</dbReference>
<evidence type="ECO:0000256" key="1">
    <source>
        <dbReference type="ARBA" id="ARBA00007958"/>
    </source>
</evidence>
<dbReference type="Proteomes" id="UP000000641">
    <property type="component" value="Chromosome"/>
</dbReference>
<dbReference type="HOGENOM" id="CLU_045011_8_3_2"/>
<dbReference type="RefSeq" id="WP_011752617.1">
    <property type="nucleotide sequence ID" value="NC_008698.1"/>
</dbReference>
<protein>
    <submittedName>
        <fullName evidence="2">HAD-superfamily hydrolase, subfamily IA, variant 3</fullName>
    </submittedName>
</protein>
<dbReference type="SUPFAM" id="SSF56784">
    <property type="entry name" value="HAD-like"/>
    <property type="match status" value="1"/>
</dbReference>